<comment type="caution">
    <text evidence="2">The sequence shown here is derived from an EMBL/GenBank/DDBJ whole genome shotgun (WGS) entry which is preliminary data.</text>
</comment>
<feature type="compositionally biased region" description="Basic and acidic residues" evidence="1">
    <location>
        <begin position="75"/>
        <end position="87"/>
    </location>
</feature>
<keyword evidence="3" id="KW-1185">Reference proteome</keyword>
<feature type="compositionally biased region" description="Basic and acidic residues" evidence="1">
    <location>
        <begin position="1"/>
        <end position="25"/>
    </location>
</feature>
<sequence>MNIEKENFDTESDALERTTELRTAHSNESFDSIEKDKCMKENFDGTENYAPEREFWADLRNTHPNENFDGSENYSPERELRRHQELHSRKRISTAPRTTRPKENFVGTENCAPE</sequence>
<name>A0AAV3ZN33_9GAST</name>
<protein>
    <submittedName>
        <fullName evidence="2">Uncharacterized protein</fullName>
    </submittedName>
</protein>
<accession>A0AAV3ZN33</accession>
<evidence type="ECO:0000313" key="2">
    <source>
        <dbReference type="EMBL" id="GFN96242.1"/>
    </source>
</evidence>
<dbReference type="EMBL" id="BLXT01002664">
    <property type="protein sequence ID" value="GFN96242.1"/>
    <property type="molecule type" value="Genomic_DNA"/>
</dbReference>
<dbReference type="Proteomes" id="UP000735302">
    <property type="component" value="Unassembled WGS sequence"/>
</dbReference>
<feature type="region of interest" description="Disordered" evidence="1">
    <location>
        <begin position="1"/>
        <end position="33"/>
    </location>
</feature>
<evidence type="ECO:0000313" key="3">
    <source>
        <dbReference type="Proteomes" id="UP000735302"/>
    </source>
</evidence>
<feature type="compositionally biased region" description="Polar residues" evidence="1">
    <location>
        <begin position="64"/>
        <end position="74"/>
    </location>
</feature>
<organism evidence="2 3">
    <name type="scientific">Plakobranchus ocellatus</name>
    <dbReference type="NCBI Taxonomy" id="259542"/>
    <lineage>
        <taxon>Eukaryota</taxon>
        <taxon>Metazoa</taxon>
        <taxon>Spiralia</taxon>
        <taxon>Lophotrochozoa</taxon>
        <taxon>Mollusca</taxon>
        <taxon>Gastropoda</taxon>
        <taxon>Heterobranchia</taxon>
        <taxon>Euthyneura</taxon>
        <taxon>Panpulmonata</taxon>
        <taxon>Sacoglossa</taxon>
        <taxon>Placobranchoidea</taxon>
        <taxon>Plakobranchidae</taxon>
        <taxon>Plakobranchus</taxon>
    </lineage>
</organism>
<feature type="region of interest" description="Disordered" evidence="1">
    <location>
        <begin position="61"/>
        <end position="114"/>
    </location>
</feature>
<evidence type="ECO:0000256" key="1">
    <source>
        <dbReference type="SAM" id="MobiDB-lite"/>
    </source>
</evidence>
<proteinExistence type="predicted"/>
<reference evidence="2 3" key="1">
    <citation type="journal article" date="2021" name="Elife">
        <title>Chloroplast acquisition without the gene transfer in kleptoplastic sea slugs, Plakobranchus ocellatus.</title>
        <authorList>
            <person name="Maeda T."/>
            <person name="Takahashi S."/>
            <person name="Yoshida T."/>
            <person name="Shimamura S."/>
            <person name="Takaki Y."/>
            <person name="Nagai Y."/>
            <person name="Toyoda A."/>
            <person name="Suzuki Y."/>
            <person name="Arimoto A."/>
            <person name="Ishii H."/>
            <person name="Satoh N."/>
            <person name="Nishiyama T."/>
            <person name="Hasebe M."/>
            <person name="Maruyama T."/>
            <person name="Minagawa J."/>
            <person name="Obokata J."/>
            <person name="Shigenobu S."/>
        </authorList>
    </citation>
    <scope>NUCLEOTIDE SEQUENCE [LARGE SCALE GENOMIC DNA]</scope>
</reference>
<gene>
    <name evidence="2" type="ORF">PoB_002274800</name>
</gene>
<dbReference type="AlphaFoldDB" id="A0AAV3ZN33"/>